<dbReference type="InterPro" id="IPR001119">
    <property type="entry name" value="SLH_dom"/>
</dbReference>
<dbReference type="RefSeq" id="WP_116063195.1">
    <property type="nucleotide sequence ID" value="NZ_QRDZ01000022.1"/>
</dbReference>
<dbReference type="SUPFAM" id="SSF55545">
    <property type="entry name" value="beta-N-acetylhexosaminidase-like domain"/>
    <property type="match status" value="1"/>
</dbReference>
<dbReference type="Pfam" id="PF00395">
    <property type="entry name" value="SLH"/>
    <property type="match status" value="3"/>
</dbReference>
<dbReference type="InterPro" id="IPR029018">
    <property type="entry name" value="Hex-like_dom2"/>
</dbReference>
<dbReference type="GO" id="GO:0016798">
    <property type="term" value="F:hydrolase activity, acting on glycosyl bonds"/>
    <property type="evidence" value="ECO:0007669"/>
    <property type="project" value="InterPro"/>
</dbReference>
<evidence type="ECO:0000256" key="3">
    <source>
        <dbReference type="SAM" id="SignalP"/>
    </source>
</evidence>
<feature type="compositionally biased region" description="Pro residues" evidence="2">
    <location>
        <begin position="449"/>
        <end position="467"/>
    </location>
</feature>
<name>A0A3D9IRT3_9BACL</name>
<dbReference type="InterPro" id="IPR008979">
    <property type="entry name" value="Galactose-bd-like_sf"/>
</dbReference>
<evidence type="ECO:0000313" key="5">
    <source>
        <dbReference type="EMBL" id="RED64462.1"/>
    </source>
</evidence>
<dbReference type="Proteomes" id="UP000256977">
    <property type="component" value="Unassembled WGS sequence"/>
</dbReference>
<feature type="compositionally biased region" description="Low complexity" evidence="2">
    <location>
        <begin position="431"/>
        <end position="448"/>
    </location>
</feature>
<keyword evidence="3" id="KW-0732">Signal</keyword>
<keyword evidence="1" id="KW-0378">Hydrolase</keyword>
<evidence type="ECO:0000313" key="6">
    <source>
        <dbReference type="Proteomes" id="UP000256977"/>
    </source>
</evidence>
<keyword evidence="6" id="KW-1185">Reference proteome</keyword>
<dbReference type="InterPro" id="IPR032287">
    <property type="entry name" value="DUF4838"/>
</dbReference>
<sequence>MKKSASRRLLPVALAMSLFASLWGQVPARAAASEEVTVQSDLTGHWAEDMMTRWAKSGLLNGDGAGRYRPNDAISRAEFAALIDRSFNLPDQASDVRPFADVNSGAWYAAAIANVYAAGMIQGMGKGKFDPEAAITRQDATVIIARAFQLEDTASAKAGAAFSDAASISAYASEAVAALQSRQYVSGRGGNRFAPKERISRAEVVQLIDNVMGSLIASKGTYERDYAGNVAVNTAGVELKNLVIAGDLYITQGVGEGDILLDGVTVKGKTYVFGGGSNSVKIKNSQLAGTLVVNKPEGPVRIVVSGTTHVGNVLMLSGGILEEGELTGAEEGFKNVDVNIDASAQSREVILVGRFGQIRQVGVSVSVLLKTGTVVETFIFDAIAIVTGDGTIRIAQILVSGSNLNKWPDKVNFGSQITVTVAGKLVDKAPPEGSSGSGTAPTGSSPSSSPSPEPSPSPSPSPEPTPEPDTELKIVDEGSAKAAVVINGTADDQTQEAARKLIKYVKKATGVELPLFVDRLNSDTVTAENGTIQVEFVNLPVAPPVAADFKVQAIIDGKATLSETPSRAIWDEATKTVTLTVMRVEKSTVQQSVKYQIRYREQDAFSSPQLNIPANPKGSLLKNSSFEAGYQGLPARPWEYGCGGNPLTCLVERSAEQAKTGKYSLKVSGATSPIWPLQTVELNGSGEYEYTAYIYTPAGSTTNGIIYMLALPITEDNTQIDEPQYYGPNTQATISNGGWQQLKWTVNMPAIVNGKNVVKALVGFTFKDFAAGETAYLDDATLVKVNAIDADSPVNDNQDTVEQTLPEQYDGIQIYLGKNGLTAQERSELLGSAMDADGFVMHQNGKRITIAGPTSWGTEFGVNEFLERYVGVRWLMPGEDWEDVPQTAALSVPVGDEVKQEPAFFSRAFEEQLPQRPALFDWARNLRIHDKITFTHNLYRMLPVSKYPQFYEEGTPDLGFESDNPCFQSEGIVEESIRIINTYFDENPDATSYSLGINDTLVFCGADPLGKRNSLGLIDMSDSYFDWVDKVSRGVFAQHPDKYLGAYAYLNITDPPTNVTLDPRVVIYITDERMAWGDPDMRQIGHALSEAWTQVGATVAFYDYLFGTPYVLPRTAFQLMADEYRYAESIGVNAYYSELYANFGEGPKPYLSAKLKWDPQQDVEALLDDWYERAVGPEAAADLKAYYQKWQQFWEQDIFDTQWYQLWKNDPERMNYMQLLSPDYLRDVSLQDMVDGRQLLESVIAKAQTQQQKKRAQDLLRMFEFYELSKLSYVDMSAAVAAPTNDAEASAILNDILNRNVKMDQRKALLAEFSDFHSLYYQYKGPLTWATVSSKETMALSSWIKAHPNSTTAARIEQLAEQSTSSTVRNAMKLILLSVEGTVVKNPGFEDGLQEWFNFSDTVANLTSDANSGSKAVMVNASSVEQDVFVESGKTYKLTFYAKVSGAREQNLLGINFWDVPGVGLTGAHVTVDSEAYKKYSITFTPPEGFSHVTIVIYKAAGAGWVYADDFTLTELPADYLSLTTVTGENGTVRAVFNKSPEEAPIAADFTVQANVDGQEAVAEQPTAINWDSATHTATLDVQSVTPANMAQTVKYRVTYKGEDTLLSSAIAIVADPQASALKNTSFEIGYGEDTHARPWAYGCGGQPGTCVTVRSDEQARTGQYSLKLSGVPGPIWPLQTVELNGFGQYEYSAYLYKPQGTTTSGTVQMLVIPMAADGSTLDEPEFYGTPVSATVSNGDWHKMKWTVNIPEQFNGKPVVKAMVGFTVMGFAAGETVYLDDVTLKPLSVADLTMTAVTVENGTVQALFNKSPEEAPAAADFTVQAIVDGQEAMAEQPTAISWDSATHTATLAVQSVTPANVGQTVKYRVTYKGEDTLLSAEIAIAADPQASALKNASFEFGYGEDTHARPWAYGCGGQPATCVTVRSDEQAKTGHYSLKLSGVPGPIWPLQTVELNGSGQYEYTMHLYTPAGSTTGGTIQMLVLPMAADGSTLDEPEFYGTPVSATVSNGEWQEIKWTVNIPEQFNGKQVVKAMIGFTILGFGAGESVYLDDVTLNKQ</sequence>
<dbReference type="SUPFAM" id="SSF49785">
    <property type="entry name" value="Galactose-binding domain-like"/>
    <property type="match status" value="4"/>
</dbReference>
<reference evidence="5 6" key="1">
    <citation type="submission" date="2018-07" db="EMBL/GenBank/DDBJ databases">
        <title>Genomic Encyclopedia of Type Strains, Phase III (KMG-III): the genomes of soil and plant-associated and newly described type strains.</title>
        <authorList>
            <person name="Whitman W."/>
        </authorList>
    </citation>
    <scope>NUCLEOTIDE SEQUENCE [LARGE SCALE GENOMIC DNA]</scope>
    <source>
        <strain evidence="5 6">CECT 7287</strain>
    </source>
</reference>
<proteinExistence type="predicted"/>
<dbReference type="Pfam" id="PF02018">
    <property type="entry name" value="CBM_4_9"/>
    <property type="match status" value="1"/>
</dbReference>
<dbReference type="GO" id="GO:0005975">
    <property type="term" value="P:carbohydrate metabolic process"/>
    <property type="evidence" value="ECO:0007669"/>
    <property type="project" value="UniProtKB-ARBA"/>
</dbReference>
<dbReference type="InterPro" id="IPR003305">
    <property type="entry name" value="CenC_carb-bd"/>
</dbReference>
<evidence type="ECO:0000259" key="4">
    <source>
        <dbReference type="PROSITE" id="PS51272"/>
    </source>
</evidence>
<organism evidence="5 6">
    <name type="scientific">Cohnella phaseoli</name>
    <dbReference type="NCBI Taxonomy" id="456490"/>
    <lineage>
        <taxon>Bacteria</taxon>
        <taxon>Bacillati</taxon>
        <taxon>Bacillota</taxon>
        <taxon>Bacilli</taxon>
        <taxon>Bacillales</taxon>
        <taxon>Paenibacillaceae</taxon>
        <taxon>Cohnella</taxon>
    </lineage>
</organism>
<evidence type="ECO:0000256" key="2">
    <source>
        <dbReference type="SAM" id="MobiDB-lite"/>
    </source>
</evidence>
<protein>
    <submittedName>
        <fullName evidence="5">Carbohydrate binding protein</fullName>
    </submittedName>
</protein>
<feature type="region of interest" description="Disordered" evidence="2">
    <location>
        <begin position="428"/>
        <end position="471"/>
    </location>
</feature>
<dbReference type="PROSITE" id="PS51272">
    <property type="entry name" value="SLH"/>
    <property type="match status" value="3"/>
</dbReference>
<feature type="domain" description="SLH" evidence="4">
    <location>
        <begin position="95"/>
        <end position="158"/>
    </location>
</feature>
<accession>A0A3D9IRT3</accession>
<feature type="domain" description="SLH" evidence="4">
    <location>
        <begin position="159"/>
        <end position="222"/>
    </location>
</feature>
<comment type="caution">
    <text evidence="5">The sequence shown here is derived from an EMBL/GenBank/DDBJ whole genome shotgun (WGS) entry which is preliminary data.</text>
</comment>
<dbReference type="PANTHER" id="PTHR47406:SF2">
    <property type="entry name" value="ALPHA GLUCURONIDASE N-TERMINAL DOMAIN-CONTAINING PROTEIN"/>
    <property type="match status" value="1"/>
</dbReference>
<feature type="domain" description="SLH" evidence="4">
    <location>
        <begin position="34"/>
        <end position="94"/>
    </location>
</feature>
<dbReference type="OrthoDB" id="2473893at2"/>
<feature type="signal peptide" evidence="3">
    <location>
        <begin position="1"/>
        <end position="24"/>
    </location>
</feature>
<feature type="chain" id="PRO_5039344652" evidence="3">
    <location>
        <begin position="25"/>
        <end position="2058"/>
    </location>
</feature>
<evidence type="ECO:0000256" key="1">
    <source>
        <dbReference type="ARBA" id="ARBA00022801"/>
    </source>
</evidence>
<dbReference type="EMBL" id="QRDZ01000022">
    <property type="protein sequence ID" value="RED64462.1"/>
    <property type="molecule type" value="Genomic_DNA"/>
</dbReference>
<dbReference type="Pfam" id="PF16126">
    <property type="entry name" value="DUF4838"/>
    <property type="match status" value="1"/>
</dbReference>
<dbReference type="PANTHER" id="PTHR47406">
    <property type="entry name" value="COAGULATION FACTOR 5/8 TYPE, C-TERMINAL"/>
    <property type="match status" value="1"/>
</dbReference>
<gene>
    <name evidence="5" type="ORF">DFP98_12214</name>
</gene>
<dbReference type="Gene3D" id="2.60.120.260">
    <property type="entry name" value="Galactose-binding domain-like"/>
    <property type="match status" value="4"/>
</dbReference>